<evidence type="ECO:0000313" key="2">
    <source>
        <dbReference type="EMBL" id="EYF05847.1"/>
    </source>
</evidence>
<organism evidence="2 3">
    <name type="scientific">Chondromyces apiculatus DSM 436</name>
    <dbReference type="NCBI Taxonomy" id="1192034"/>
    <lineage>
        <taxon>Bacteria</taxon>
        <taxon>Pseudomonadati</taxon>
        <taxon>Myxococcota</taxon>
        <taxon>Polyangia</taxon>
        <taxon>Polyangiales</taxon>
        <taxon>Polyangiaceae</taxon>
        <taxon>Chondromyces</taxon>
    </lineage>
</organism>
<proteinExistence type="predicted"/>
<accession>A0A017TA94</accession>
<sequence>MSPPAWPSGAGGPFPQRPGFTRNIRADPGPGRQRGGQGQAWCSRGQVSGVFRAWVGASKWMLGPECCQEGRALLVLLVRLA</sequence>
<evidence type="ECO:0000256" key="1">
    <source>
        <dbReference type="SAM" id="MobiDB-lite"/>
    </source>
</evidence>
<protein>
    <submittedName>
        <fullName evidence="2">Uncharacterized protein</fullName>
    </submittedName>
</protein>
<comment type="caution">
    <text evidence="2">The sequence shown here is derived from an EMBL/GenBank/DDBJ whole genome shotgun (WGS) entry which is preliminary data.</text>
</comment>
<feature type="region of interest" description="Disordered" evidence="1">
    <location>
        <begin position="1"/>
        <end position="41"/>
    </location>
</feature>
<dbReference type="STRING" id="1192034.CAP_2848"/>
<reference evidence="2 3" key="1">
    <citation type="submission" date="2013-05" db="EMBL/GenBank/DDBJ databases">
        <title>Genome assembly of Chondromyces apiculatus DSM 436.</title>
        <authorList>
            <person name="Sharma G."/>
            <person name="Khatri I."/>
            <person name="Kaur C."/>
            <person name="Mayilraj S."/>
            <person name="Subramanian S."/>
        </authorList>
    </citation>
    <scope>NUCLEOTIDE SEQUENCE [LARGE SCALE GENOMIC DNA]</scope>
    <source>
        <strain evidence="2 3">DSM 436</strain>
    </source>
</reference>
<evidence type="ECO:0000313" key="3">
    <source>
        <dbReference type="Proteomes" id="UP000019678"/>
    </source>
</evidence>
<dbReference type="AlphaFoldDB" id="A0A017TA94"/>
<gene>
    <name evidence="2" type="ORF">CAP_2848</name>
</gene>
<name>A0A017TA94_9BACT</name>
<dbReference type="EMBL" id="ASRX01000020">
    <property type="protein sequence ID" value="EYF05847.1"/>
    <property type="molecule type" value="Genomic_DNA"/>
</dbReference>
<keyword evidence="3" id="KW-1185">Reference proteome</keyword>
<dbReference type="Proteomes" id="UP000019678">
    <property type="component" value="Unassembled WGS sequence"/>
</dbReference>